<keyword evidence="1 5" id="KW-0489">Methyltransferase</keyword>
<dbReference type="EMBL" id="MOCA01000012">
    <property type="protein sequence ID" value="RON95985.1"/>
    <property type="molecule type" value="Genomic_DNA"/>
</dbReference>
<reference evidence="5 6" key="1">
    <citation type="submission" date="2016-10" db="EMBL/GenBank/DDBJ databases">
        <title>Comparative genome analysis of multiple Pseudomonas spp. focuses on biocontrol and plant growth promoting traits.</title>
        <authorList>
            <person name="Tao X.-Y."/>
            <person name="Taylor C.G."/>
        </authorList>
    </citation>
    <scope>NUCLEOTIDE SEQUENCE [LARGE SCALE GENOMIC DNA]</scope>
    <source>
        <strain evidence="5 6">36B3</strain>
    </source>
</reference>
<evidence type="ECO:0000313" key="5">
    <source>
        <dbReference type="EMBL" id="RON95985.1"/>
    </source>
</evidence>
<comment type="caution">
    <text evidence="5">The sequence shown here is derived from an EMBL/GenBank/DDBJ whole genome shotgun (WGS) entry which is preliminary data.</text>
</comment>
<dbReference type="InterPro" id="IPR002052">
    <property type="entry name" value="DNA_methylase_N6_adenine_CS"/>
</dbReference>
<dbReference type="Proteomes" id="UP000284207">
    <property type="component" value="Unassembled WGS sequence"/>
</dbReference>
<dbReference type="InterPro" id="IPR029063">
    <property type="entry name" value="SAM-dependent_MTases_sf"/>
</dbReference>
<evidence type="ECO:0000313" key="6">
    <source>
        <dbReference type="Proteomes" id="UP000284207"/>
    </source>
</evidence>
<dbReference type="InterPro" id="IPR050320">
    <property type="entry name" value="N5-glutamine_MTase"/>
</dbReference>
<accession>A0A423NCL1</accession>
<feature type="domain" description="Methyltransferase small" evidence="4">
    <location>
        <begin position="130"/>
        <end position="250"/>
    </location>
</feature>
<name>A0A423NCL1_9PSED</name>
<dbReference type="CDD" id="cd02440">
    <property type="entry name" value="AdoMet_MTases"/>
    <property type="match status" value="1"/>
</dbReference>
<dbReference type="InterPro" id="IPR007848">
    <property type="entry name" value="Small_mtfrase_dom"/>
</dbReference>
<dbReference type="PANTHER" id="PTHR18895">
    <property type="entry name" value="HEMK METHYLTRANSFERASE"/>
    <property type="match status" value="1"/>
</dbReference>
<dbReference type="SUPFAM" id="SSF53335">
    <property type="entry name" value="S-adenosyl-L-methionine-dependent methyltransferases"/>
    <property type="match status" value="1"/>
</dbReference>
<dbReference type="RefSeq" id="WP_064362277.1">
    <property type="nucleotide sequence ID" value="NZ_CP099610.1"/>
</dbReference>
<dbReference type="GO" id="GO:0032259">
    <property type="term" value="P:methylation"/>
    <property type="evidence" value="ECO:0007669"/>
    <property type="project" value="UniProtKB-KW"/>
</dbReference>
<dbReference type="AlphaFoldDB" id="A0A423NCL1"/>
<gene>
    <name evidence="5" type="ORF">BK674_26240</name>
</gene>
<evidence type="ECO:0000256" key="1">
    <source>
        <dbReference type="ARBA" id="ARBA00022603"/>
    </source>
</evidence>
<dbReference type="PROSITE" id="PS00092">
    <property type="entry name" value="N6_MTASE"/>
    <property type="match status" value="1"/>
</dbReference>
<proteinExistence type="predicted"/>
<keyword evidence="2 5" id="KW-0808">Transferase</keyword>
<keyword evidence="3" id="KW-0949">S-adenosyl-L-methionine</keyword>
<evidence type="ECO:0000256" key="3">
    <source>
        <dbReference type="ARBA" id="ARBA00022691"/>
    </source>
</evidence>
<sequence>MSAQETSDRALFELGKRLLDSGYHFITPTPLTHERFLQRFATPLAKDLRDVFGWSMPFPAELFKADELASLEQSGVVARDGAVWRSQVRWSTLNDRLFAHSAFPTTASDAVFFGPDTYRFAQAIEAQLQQRFSPIRRAVDIGCGSGAGAVLIAKARPDAQVVAVDINPQALRLSAVNAELAGASNVSVYHSDLLASVEGQFDLIIANPPYMNDQQQRAYRHGGGALGEGLSVRIVREALPRLEVGGTLLVYTGVAIVAGKDPFREAVAPLLKGERFGWTYRELDPDVFSEELLKPEYERAERIAVVALTVTREQ</sequence>
<dbReference type="Pfam" id="PF05175">
    <property type="entry name" value="MTS"/>
    <property type="match status" value="1"/>
</dbReference>
<evidence type="ECO:0000259" key="4">
    <source>
        <dbReference type="Pfam" id="PF05175"/>
    </source>
</evidence>
<dbReference type="PANTHER" id="PTHR18895:SF74">
    <property type="entry name" value="MTRF1L RELEASE FACTOR GLUTAMINE METHYLTRANSFERASE"/>
    <property type="match status" value="1"/>
</dbReference>
<dbReference type="GO" id="GO:0036009">
    <property type="term" value="F:protein-glutamine N-methyltransferase activity"/>
    <property type="evidence" value="ECO:0007669"/>
    <property type="project" value="TreeGrafter"/>
</dbReference>
<organism evidence="5 6">
    <name type="scientific">Pseudomonas moraviensis</name>
    <dbReference type="NCBI Taxonomy" id="321662"/>
    <lineage>
        <taxon>Bacteria</taxon>
        <taxon>Pseudomonadati</taxon>
        <taxon>Pseudomonadota</taxon>
        <taxon>Gammaproteobacteria</taxon>
        <taxon>Pseudomonadales</taxon>
        <taxon>Pseudomonadaceae</taxon>
        <taxon>Pseudomonas</taxon>
    </lineage>
</organism>
<evidence type="ECO:0000256" key="2">
    <source>
        <dbReference type="ARBA" id="ARBA00022679"/>
    </source>
</evidence>
<protein>
    <submittedName>
        <fullName evidence="5">SAM-dependent methyltransferase</fullName>
    </submittedName>
</protein>
<dbReference type="Gene3D" id="3.40.50.150">
    <property type="entry name" value="Vaccinia Virus protein VP39"/>
    <property type="match status" value="1"/>
</dbReference>
<dbReference type="GO" id="GO:0003676">
    <property type="term" value="F:nucleic acid binding"/>
    <property type="evidence" value="ECO:0007669"/>
    <property type="project" value="InterPro"/>
</dbReference>